<sequence length="65" mass="7132">MSIPYHPDRTFIVLVGAKLLFLAKSFPLFQPHCAAQILRLSHRTKKILCTEVVDQVAPAGAGTTN</sequence>
<proteinExistence type="predicted"/>
<reference evidence="1" key="1">
    <citation type="submission" date="2014-09" db="EMBL/GenBank/DDBJ databases">
        <authorList>
            <person name="Magalhaes I.L.F."/>
            <person name="Oliveira U."/>
            <person name="Santos F.R."/>
            <person name="Vidigal T.H.D.A."/>
            <person name="Brescovit A.D."/>
            <person name="Santos A.J."/>
        </authorList>
    </citation>
    <scope>NUCLEOTIDE SEQUENCE</scope>
    <source>
        <tissue evidence="1">Shoot tissue taken approximately 20 cm above the soil surface</tissue>
    </source>
</reference>
<organism evidence="1">
    <name type="scientific">Arundo donax</name>
    <name type="common">Giant reed</name>
    <name type="synonym">Donax arundinaceus</name>
    <dbReference type="NCBI Taxonomy" id="35708"/>
    <lineage>
        <taxon>Eukaryota</taxon>
        <taxon>Viridiplantae</taxon>
        <taxon>Streptophyta</taxon>
        <taxon>Embryophyta</taxon>
        <taxon>Tracheophyta</taxon>
        <taxon>Spermatophyta</taxon>
        <taxon>Magnoliopsida</taxon>
        <taxon>Liliopsida</taxon>
        <taxon>Poales</taxon>
        <taxon>Poaceae</taxon>
        <taxon>PACMAD clade</taxon>
        <taxon>Arundinoideae</taxon>
        <taxon>Arundineae</taxon>
        <taxon>Arundo</taxon>
    </lineage>
</organism>
<dbReference type="AlphaFoldDB" id="A0A0A9CM20"/>
<dbReference type="EMBL" id="GBRH01220531">
    <property type="protein sequence ID" value="JAD77364.1"/>
    <property type="molecule type" value="Transcribed_RNA"/>
</dbReference>
<name>A0A0A9CM20_ARUDO</name>
<evidence type="ECO:0000313" key="1">
    <source>
        <dbReference type="EMBL" id="JAD77364.1"/>
    </source>
</evidence>
<reference evidence="1" key="2">
    <citation type="journal article" date="2015" name="Data Brief">
        <title>Shoot transcriptome of the giant reed, Arundo donax.</title>
        <authorList>
            <person name="Barrero R.A."/>
            <person name="Guerrero F.D."/>
            <person name="Moolhuijzen P."/>
            <person name="Goolsby J.A."/>
            <person name="Tidwell J."/>
            <person name="Bellgard S.E."/>
            <person name="Bellgard M.I."/>
        </authorList>
    </citation>
    <scope>NUCLEOTIDE SEQUENCE</scope>
    <source>
        <tissue evidence="1">Shoot tissue taken approximately 20 cm above the soil surface</tissue>
    </source>
</reference>
<accession>A0A0A9CM20</accession>
<protein>
    <submittedName>
        <fullName evidence="1">Uncharacterized protein</fullName>
    </submittedName>
</protein>